<dbReference type="SUPFAM" id="SSF51735">
    <property type="entry name" value="NAD(P)-binding Rossmann-fold domains"/>
    <property type="match status" value="1"/>
</dbReference>
<organism evidence="1 2">
    <name type="scientific">Aureobasidium melanogenum</name>
    <name type="common">Aureobasidium pullulans var. melanogenum</name>
    <dbReference type="NCBI Taxonomy" id="46634"/>
    <lineage>
        <taxon>Eukaryota</taxon>
        <taxon>Fungi</taxon>
        <taxon>Dikarya</taxon>
        <taxon>Ascomycota</taxon>
        <taxon>Pezizomycotina</taxon>
        <taxon>Dothideomycetes</taxon>
        <taxon>Dothideomycetidae</taxon>
        <taxon>Dothideales</taxon>
        <taxon>Saccotheciaceae</taxon>
        <taxon>Aureobasidium</taxon>
    </lineage>
</organism>
<evidence type="ECO:0000313" key="2">
    <source>
        <dbReference type="Proteomes" id="UP000767238"/>
    </source>
</evidence>
<reference evidence="1" key="1">
    <citation type="journal article" date="2021" name="J Fungi (Basel)">
        <title>Virulence traits and population genomics of the black yeast Aureobasidium melanogenum.</title>
        <authorList>
            <person name="Cernosa A."/>
            <person name="Sun X."/>
            <person name="Gostincar C."/>
            <person name="Fang C."/>
            <person name="Gunde-Cimerman N."/>
            <person name="Song Z."/>
        </authorList>
    </citation>
    <scope>NUCLEOTIDE SEQUENCE</scope>
    <source>
        <strain evidence="1">EXF-8016</strain>
    </source>
</reference>
<dbReference type="AlphaFoldDB" id="A0A9P8GTH0"/>
<dbReference type="Gene3D" id="3.40.50.720">
    <property type="entry name" value="NAD(P)-binding Rossmann-like Domain"/>
    <property type="match status" value="1"/>
</dbReference>
<sequence length="295" mass="32677">MSERAALSARAIPFMELSNGTDTSLTAPPPPLPHYLNAEGRAMARFAIEGNAVITGGAGTLALAAARALLEHGLANVFLFDLRSTFDASDDAIQALHNDFPSSKVIIETVDVTDAENVDRAFAAVATRGSIDILLCFAAMAPKCNTKALEAVLCLQHPSAVTVSTSHNRKLRFSGCGVGEIRVLDWKRREVSGRVGIRWVGWGRWGSWMGLWYCCVRGRGRTSMVLILWLMVVRLFSRRASQRIERPSRYIIPNHSTMFVYNKEPYNNKAKNEDRQQQEHKSTVSIKSCFLGYDS</sequence>
<gene>
    <name evidence="1" type="ORF">KCV03_g117</name>
</gene>
<protein>
    <submittedName>
        <fullName evidence="1">NAD(P)-binding protein</fullName>
    </submittedName>
</protein>
<dbReference type="Pfam" id="PF00106">
    <property type="entry name" value="adh_short"/>
    <property type="match status" value="1"/>
</dbReference>
<accession>A0A9P8GTH0</accession>
<evidence type="ECO:0000313" key="1">
    <source>
        <dbReference type="EMBL" id="KAH0237901.1"/>
    </source>
</evidence>
<name>A0A9P8GTH0_AURME</name>
<dbReference type="InterPro" id="IPR036291">
    <property type="entry name" value="NAD(P)-bd_dom_sf"/>
</dbReference>
<feature type="non-terminal residue" evidence="1">
    <location>
        <position position="295"/>
    </location>
</feature>
<dbReference type="InterPro" id="IPR002347">
    <property type="entry name" value="SDR_fam"/>
</dbReference>
<dbReference type="EMBL" id="JAHFYH010000001">
    <property type="protein sequence ID" value="KAH0237901.1"/>
    <property type="molecule type" value="Genomic_DNA"/>
</dbReference>
<reference evidence="1" key="2">
    <citation type="submission" date="2021-08" db="EMBL/GenBank/DDBJ databases">
        <authorList>
            <person name="Gostincar C."/>
            <person name="Sun X."/>
            <person name="Song Z."/>
            <person name="Gunde-Cimerman N."/>
        </authorList>
    </citation>
    <scope>NUCLEOTIDE SEQUENCE</scope>
    <source>
        <strain evidence="1">EXF-8016</strain>
    </source>
</reference>
<comment type="caution">
    <text evidence="1">The sequence shown here is derived from an EMBL/GenBank/DDBJ whole genome shotgun (WGS) entry which is preliminary data.</text>
</comment>
<proteinExistence type="predicted"/>
<dbReference type="Proteomes" id="UP000767238">
    <property type="component" value="Unassembled WGS sequence"/>
</dbReference>